<evidence type="ECO:0000256" key="6">
    <source>
        <dbReference type="ARBA" id="ARBA00023242"/>
    </source>
</evidence>
<dbReference type="InterPro" id="IPR019313">
    <property type="entry name" value="Mediator_Med17"/>
</dbReference>
<dbReference type="STRING" id="4846.A0A367KUQ8"/>
<evidence type="ECO:0000256" key="1">
    <source>
        <dbReference type="ARBA" id="ARBA00004123"/>
    </source>
</evidence>
<reference evidence="10 11" key="1">
    <citation type="journal article" date="2018" name="G3 (Bethesda)">
        <title>Phylogenetic and Phylogenomic Definition of Rhizopus Species.</title>
        <authorList>
            <person name="Gryganskyi A.P."/>
            <person name="Golan J."/>
            <person name="Dolatabadi S."/>
            <person name="Mondo S."/>
            <person name="Robb S."/>
            <person name="Idnurm A."/>
            <person name="Muszewska A."/>
            <person name="Steczkiewicz K."/>
            <person name="Masonjones S."/>
            <person name="Liao H.L."/>
            <person name="Gajdeczka M.T."/>
            <person name="Anike F."/>
            <person name="Vuek A."/>
            <person name="Anishchenko I.M."/>
            <person name="Voigt K."/>
            <person name="de Hoog G.S."/>
            <person name="Smith M.E."/>
            <person name="Heitman J."/>
            <person name="Vilgalys R."/>
            <person name="Stajich J.E."/>
        </authorList>
    </citation>
    <scope>NUCLEOTIDE SEQUENCE [LARGE SCALE GENOMIC DNA]</scope>
    <source>
        <strain evidence="10 11">LSU 92-RS-03</strain>
    </source>
</reference>
<evidence type="ECO:0000256" key="7">
    <source>
        <dbReference type="ARBA" id="ARBA00032014"/>
    </source>
</evidence>
<comment type="subunit">
    <text evidence="8">Component of the Mediator complex.</text>
</comment>
<dbReference type="GO" id="GO:0070847">
    <property type="term" value="C:core mediator complex"/>
    <property type="evidence" value="ECO:0007669"/>
    <property type="project" value="TreeGrafter"/>
</dbReference>
<accession>A0A367KUQ8</accession>
<feature type="compositionally biased region" description="Polar residues" evidence="9">
    <location>
        <begin position="87"/>
        <end position="96"/>
    </location>
</feature>
<evidence type="ECO:0000256" key="3">
    <source>
        <dbReference type="ARBA" id="ARBA00019610"/>
    </source>
</evidence>
<comment type="caution">
    <text evidence="10">The sequence shown here is derived from an EMBL/GenBank/DDBJ whole genome shotgun (WGS) entry which is preliminary data.</text>
</comment>
<feature type="region of interest" description="Disordered" evidence="9">
    <location>
        <begin position="67"/>
        <end position="102"/>
    </location>
</feature>
<dbReference type="Proteomes" id="UP000253551">
    <property type="component" value="Unassembled WGS sequence"/>
</dbReference>
<dbReference type="GO" id="GO:0006357">
    <property type="term" value="P:regulation of transcription by RNA polymerase II"/>
    <property type="evidence" value="ECO:0007669"/>
    <property type="project" value="InterPro"/>
</dbReference>
<evidence type="ECO:0000313" key="10">
    <source>
        <dbReference type="EMBL" id="RCI05936.1"/>
    </source>
</evidence>
<comment type="function">
    <text evidence="8">Component of the Mediator complex, a coactivator involved in the regulated transcription of nearly all RNA polymerase II-dependent genes. Mediator functions as a bridge to convey information from gene-specific regulatory proteins to the basal RNA polymerase II transcription machinery. Mediator is recruited to promoters by direct interactions with regulatory proteins and serves as a scaffold for the assembly of a functional preinitiation complex with RNA polymerase II and the general transcription factors.</text>
</comment>
<evidence type="ECO:0000256" key="2">
    <source>
        <dbReference type="ARBA" id="ARBA00005635"/>
    </source>
</evidence>
<evidence type="ECO:0000256" key="8">
    <source>
        <dbReference type="RuleBase" id="RU364140"/>
    </source>
</evidence>
<evidence type="ECO:0000256" key="9">
    <source>
        <dbReference type="SAM" id="MobiDB-lite"/>
    </source>
</evidence>
<dbReference type="OrthoDB" id="10251234at2759"/>
<keyword evidence="8" id="KW-0010">Activator</keyword>
<comment type="similarity">
    <text evidence="2 8">Belongs to the Mediator complex subunit 17 family.</text>
</comment>
<keyword evidence="4 8" id="KW-0805">Transcription regulation</keyword>
<proteinExistence type="inferred from homology"/>
<dbReference type="GO" id="GO:0016592">
    <property type="term" value="C:mediator complex"/>
    <property type="evidence" value="ECO:0007669"/>
    <property type="project" value="InterPro"/>
</dbReference>
<evidence type="ECO:0000313" key="11">
    <source>
        <dbReference type="Proteomes" id="UP000253551"/>
    </source>
</evidence>
<comment type="subcellular location">
    <subcellularLocation>
        <location evidence="1 8">Nucleus</location>
    </subcellularLocation>
</comment>
<organism evidence="10 11">
    <name type="scientific">Rhizopus stolonifer</name>
    <name type="common">Rhizopus nigricans</name>
    <dbReference type="NCBI Taxonomy" id="4846"/>
    <lineage>
        <taxon>Eukaryota</taxon>
        <taxon>Fungi</taxon>
        <taxon>Fungi incertae sedis</taxon>
        <taxon>Mucoromycota</taxon>
        <taxon>Mucoromycotina</taxon>
        <taxon>Mucoromycetes</taxon>
        <taxon>Mucorales</taxon>
        <taxon>Mucorineae</taxon>
        <taxon>Rhizopodaceae</taxon>
        <taxon>Rhizopus</taxon>
    </lineage>
</organism>
<evidence type="ECO:0000256" key="4">
    <source>
        <dbReference type="ARBA" id="ARBA00023015"/>
    </source>
</evidence>
<gene>
    <name evidence="8" type="primary">MED17</name>
    <name evidence="10" type="ORF">CU098_007665</name>
</gene>
<keyword evidence="6 8" id="KW-0539">Nucleus</keyword>
<keyword evidence="11" id="KW-1185">Reference proteome</keyword>
<dbReference type="AlphaFoldDB" id="A0A367KUQ8"/>
<evidence type="ECO:0000256" key="5">
    <source>
        <dbReference type="ARBA" id="ARBA00023163"/>
    </source>
</evidence>
<keyword evidence="5 8" id="KW-0804">Transcription</keyword>
<dbReference type="EMBL" id="PJQM01000268">
    <property type="protein sequence ID" value="RCI05936.1"/>
    <property type="molecule type" value="Genomic_DNA"/>
</dbReference>
<protein>
    <recommendedName>
        <fullName evidence="3 8">Mediator of RNA polymerase II transcription subunit 17</fullName>
    </recommendedName>
    <alternativeName>
        <fullName evidence="7 8">Mediator complex subunit 17</fullName>
    </alternativeName>
</protein>
<dbReference type="GO" id="GO:0003712">
    <property type="term" value="F:transcription coregulator activity"/>
    <property type="evidence" value="ECO:0007669"/>
    <property type="project" value="InterPro"/>
</dbReference>
<dbReference type="PANTHER" id="PTHR13114">
    <property type="entry name" value="MEDIATOR OF RNA POLYMERASE II TRANSCRIPTION SUBUNIT 17"/>
    <property type="match status" value="1"/>
</dbReference>
<sequence length="807" mass="89080">MNEHPTKKIKISLEPFIDNNVADITNLGQEIMKAETSLPEKLMQSVDRVWFERGEWKDITEDSLEKSIEKKENAMQDDRDESEQEDMPSTSIPTIAQQQQPPPGFDIVKLRESVINKLFHAKSEIDVALDVINILAAGNRSSAATTKDLVLPVGSLAATYVTRPKQTTKAQLESTQLNLGLKRTKQKQAAEFLRNSAATLKNLVEKEQVFWDEALDLRRNNWQMLPNTQPGNINAGSSFFVQYGFAEVGSDFNEASIGELKRANDTNSSKLQMSLPHANPRRVVVSVSQSHMGQLGIGRQEFSEGILGMTDREEQQEKGSDITPPSFRTNALHSDIQTQLVEAHSTVFDAELFSDVLAEAQALNSNVRFPDDEIVINIDGKIDLSIRKMLVENTSTVSEKVYSQHIISRSINLALRLLLLQHQRYNAWKIKARTLSTNPKIRQLLAQHDASLSSISSAASTTATTATAAAAAVAGTAVGTVGVSSASGASNTAGQSPQITHSAAATSVASPSIAINSNVSNSVNSSTVVGNVTGATGVGSNTSAVISAASMRARTRRHNQLVPRDLPQQIPILLPILSLTRFWVQFDRVRQVVHHLINPLCAFMPVSTHFKCELLSVPIPTKRSYDAYPGYTDVSLSLGISLFKGPSLKFGLNQSGFISVCLPQTTVVLQNVSEFEAFLSREIKVVCLRTVCDIANDIMSRDQRYLSAVESSKQRFLWQVDQVDEAIHGSVWWGHDVDPVWRNIAVRIKQDESYLIQFHLSPVSDKIKETNYSIELGNEALIDLSMSFKERVQYVVKKIIHDAMMTM</sequence>
<dbReference type="PANTHER" id="PTHR13114:SF7">
    <property type="entry name" value="MEDIATOR OF RNA POLYMERASE II TRANSCRIPTION SUBUNIT 17"/>
    <property type="match status" value="1"/>
</dbReference>
<feature type="compositionally biased region" description="Basic and acidic residues" evidence="9">
    <location>
        <begin position="67"/>
        <end position="77"/>
    </location>
</feature>
<name>A0A367KUQ8_RHIST</name>
<dbReference type="Pfam" id="PF10156">
    <property type="entry name" value="Med17"/>
    <property type="match status" value="1"/>
</dbReference>